<gene>
    <name evidence="2" type="ORF">IDJ76_02915</name>
</gene>
<dbReference type="InterPro" id="IPR026341">
    <property type="entry name" value="T9SS_type_B"/>
</dbReference>
<keyword evidence="3" id="KW-1185">Reference proteome</keyword>
<reference evidence="2" key="1">
    <citation type="submission" date="2020-09" db="EMBL/GenBank/DDBJ databases">
        <title>Novel species of Mucilaginibacter isolated from a glacier on the Tibetan Plateau.</title>
        <authorList>
            <person name="Liu Q."/>
            <person name="Xin Y.-H."/>
        </authorList>
    </citation>
    <scope>NUCLEOTIDE SEQUENCE</scope>
    <source>
        <strain evidence="2">ZB1P21</strain>
    </source>
</reference>
<dbReference type="RefSeq" id="WP_191160540.1">
    <property type="nucleotide sequence ID" value="NZ_JACWMX010000001.1"/>
</dbReference>
<name>A0A926NNB3_9SPHI</name>
<accession>A0A926NNB3</accession>
<feature type="signal peptide" evidence="1">
    <location>
        <begin position="1"/>
        <end position="34"/>
    </location>
</feature>
<organism evidence="2 3">
    <name type="scientific">Mucilaginibacter glaciei</name>
    <dbReference type="NCBI Taxonomy" id="2772109"/>
    <lineage>
        <taxon>Bacteria</taxon>
        <taxon>Pseudomonadati</taxon>
        <taxon>Bacteroidota</taxon>
        <taxon>Sphingobacteriia</taxon>
        <taxon>Sphingobacteriales</taxon>
        <taxon>Sphingobacteriaceae</taxon>
        <taxon>Mucilaginibacter</taxon>
    </lineage>
</organism>
<evidence type="ECO:0000313" key="2">
    <source>
        <dbReference type="EMBL" id="MBD1392042.1"/>
    </source>
</evidence>
<dbReference type="AlphaFoldDB" id="A0A926NNB3"/>
<protein>
    <submittedName>
        <fullName evidence="2">Gliding motility-associated C-terminal domain-containing protein</fullName>
    </submittedName>
</protein>
<evidence type="ECO:0000313" key="3">
    <source>
        <dbReference type="Proteomes" id="UP000619078"/>
    </source>
</evidence>
<dbReference type="Proteomes" id="UP000619078">
    <property type="component" value="Unassembled WGS sequence"/>
</dbReference>
<evidence type="ECO:0000256" key="1">
    <source>
        <dbReference type="SAM" id="SignalP"/>
    </source>
</evidence>
<feature type="chain" id="PRO_5037242110" evidence="1">
    <location>
        <begin position="35"/>
        <end position="603"/>
    </location>
</feature>
<dbReference type="NCBIfam" id="TIGR04131">
    <property type="entry name" value="Bac_Flav_CTERM"/>
    <property type="match status" value="1"/>
</dbReference>
<proteinExistence type="predicted"/>
<dbReference type="EMBL" id="JACWMX010000001">
    <property type="protein sequence ID" value="MBD1392042.1"/>
    <property type="molecule type" value="Genomic_DNA"/>
</dbReference>
<sequence>MKFTYPGNFPSFYIKHVLLMCCLAVLWHTHNVKAEGSKELTANGGNRAYLYSSTIVNASFPFPTKGTMKVYVKPGETINVGCSAQGLSLGTINLRAPDGATYSSGSSITTGLIANRAQELAGPLPTPGGYTPFTKTVLTGQEGIWEVDFISPSGGADGAANPTPVAVDAAWAQFGGQYVTAFDVSVRNAANTQFLTGRVFTNEFIGILGRFNVGFNGIFNVLTKDGYQYSLDNNGQAGNGFTFFVNNKGFRDGANLPSYNSVNNVTNPNVQDPRASDTESDITYKIFFNTPAADLPAVANTVGGGTTWLLNTPIAAALSNFTFNKAVATGTVSSGKFAFNSTGSGAYLISIDANRNAIYTDAADRQLTGALFAGANEVTWDGLDGAGNKITAFSGAVYSAKITVTANAGEVHFPFFDVERNVNGLKLTRLNGSNAPDNTLYWDDTQITIVGKPSNPIKNLTGINSLTNGHTWGTATTNADNDADFGNNKSIDTWGYIISPPLTATTNLDLFDPKLETAVIAPNIFTPNNDGKNDVFQILGLEQYPGSQLNIFNRWGNAVYHSDNYTNDWNGSNLAEGTYFYILNKKEHNGSTTTTKGWVYLKR</sequence>
<dbReference type="Pfam" id="PF13585">
    <property type="entry name" value="CHU_C"/>
    <property type="match status" value="1"/>
</dbReference>
<keyword evidence="1" id="KW-0732">Signal</keyword>
<comment type="caution">
    <text evidence="2">The sequence shown here is derived from an EMBL/GenBank/DDBJ whole genome shotgun (WGS) entry which is preliminary data.</text>
</comment>